<accession>A0A1T3MWI7</accession>
<proteinExistence type="predicted"/>
<feature type="transmembrane region" description="Helical" evidence="1">
    <location>
        <begin position="66"/>
        <end position="85"/>
    </location>
</feature>
<organism evidence="2 3">
    <name type="scientific">Elizabethkingia occulta</name>
    <dbReference type="NCBI Taxonomy" id="1867263"/>
    <lineage>
        <taxon>Bacteria</taxon>
        <taxon>Pseudomonadati</taxon>
        <taxon>Bacteroidota</taxon>
        <taxon>Flavobacteriia</taxon>
        <taxon>Flavobacteriales</taxon>
        <taxon>Weeksellaceae</taxon>
        <taxon>Elizabethkingia</taxon>
    </lineage>
</organism>
<keyword evidence="1" id="KW-1133">Transmembrane helix</keyword>
<evidence type="ECO:0000256" key="1">
    <source>
        <dbReference type="SAM" id="Phobius"/>
    </source>
</evidence>
<feature type="transmembrane region" description="Helical" evidence="1">
    <location>
        <begin position="20"/>
        <end position="41"/>
    </location>
</feature>
<keyword evidence="1" id="KW-0472">Membrane</keyword>
<evidence type="ECO:0000313" key="2">
    <source>
        <dbReference type="EMBL" id="OPC68975.1"/>
    </source>
</evidence>
<name>A0A1T3MWI7_9FLAO</name>
<comment type="caution">
    <text evidence="2">The sequence shown here is derived from an EMBL/GenBank/DDBJ whole genome shotgun (WGS) entry which is preliminary data.</text>
</comment>
<dbReference type="AlphaFoldDB" id="A0A1T3MWI7"/>
<sequence>MTRQYIHIFIKKLRQRKKIIISLASVSFAILPLIFYVYAYIETENLGKDLLGESRYNERMLDAGKYALAMAGIFSIFLAAVLFIVNRFINNYISVLNSLDEGDILKLKDYNDVQLSLSKYTVPFIFQKNTLHIFNMGKVTSIKGSHIINYEIQKIHSRGRNFYRLNINTRNGKYHYTMYNIDKQAAMLQKDIASIMYKSNY</sequence>
<evidence type="ECO:0000313" key="3">
    <source>
        <dbReference type="Proteomes" id="UP000190813"/>
    </source>
</evidence>
<dbReference type="EMBL" id="MAHX01000004">
    <property type="protein sequence ID" value="OPC68975.1"/>
    <property type="molecule type" value="Genomic_DNA"/>
</dbReference>
<protein>
    <submittedName>
        <fullName evidence="2">Uncharacterized protein</fullName>
    </submittedName>
</protein>
<keyword evidence="3" id="KW-1185">Reference proteome</keyword>
<gene>
    <name evidence="2" type="ORF">BAZ10_00060</name>
</gene>
<keyword evidence="1" id="KW-0812">Transmembrane</keyword>
<dbReference type="Proteomes" id="UP000190813">
    <property type="component" value="Unassembled WGS sequence"/>
</dbReference>
<reference evidence="2 3" key="1">
    <citation type="submission" date="2016-06" db="EMBL/GenBank/DDBJ databases">
        <title>Revisiting the taxonomy of the Elizabethkingia Genus based on Whole-Genome Sequencing, Optical Mapping, and MALDI-TOF.</title>
        <authorList>
            <person name="Nicholson A.C."/>
        </authorList>
    </citation>
    <scope>NUCLEOTIDE SEQUENCE [LARGE SCALE GENOMIC DNA]</scope>
    <source>
        <strain evidence="2 3">G4070</strain>
    </source>
</reference>
<dbReference type="RefSeq" id="WP_078770590.1">
    <property type="nucleotide sequence ID" value="NZ_CBCSBR010000038.1"/>
</dbReference>